<dbReference type="AlphaFoldDB" id="D0NGG6"/>
<dbReference type="EMBL" id="DS028136">
    <property type="protein sequence ID" value="EEY57367.1"/>
    <property type="molecule type" value="Genomic_DNA"/>
</dbReference>
<evidence type="ECO:0000259" key="1">
    <source>
        <dbReference type="Pfam" id="PF03358"/>
    </source>
</evidence>
<name>D0NGG6_PHYIT</name>
<dbReference type="InterPro" id="IPR050712">
    <property type="entry name" value="NAD(P)H-dep_reductase"/>
</dbReference>
<dbReference type="SUPFAM" id="SSF52218">
    <property type="entry name" value="Flavoproteins"/>
    <property type="match status" value="1"/>
</dbReference>
<dbReference type="Gene3D" id="3.40.50.360">
    <property type="match status" value="1"/>
</dbReference>
<proteinExistence type="predicted"/>
<feature type="domain" description="NADPH-dependent FMN reductase-like" evidence="1">
    <location>
        <begin position="12"/>
        <end position="168"/>
    </location>
</feature>
<dbReference type="OrthoDB" id="68575at2759"/>
<gene>
    <name evidence="2" type="ORF">PITG_11218</name>
</gene>
<dbReference type="PANTHER" id="PTHR30543">
    <property type="entry name" value="CHROMATE REDUCTASE"/>
    <property type="match status" value="1"/>
</dbReference>
<dbReference type="STRING" id="403677.D0NGG6"/>
<dbReference type="eggNOG" id="KOG4530">
    <property type="taxonomic scope" value="Eukaryota"/>
</dbReference>
<dbReference type="InterPro" id="IPR005025">
    <property type="entry name" value="FMN_Rdtase-like_dom"/>
</dbReference>
<dbReference type="GO" id="GO:0005829">
    <property type="term" value="C:cytosol"/>
    <property type="evidence" value="ECO:0007669"/>
    <property type="project" value="TreeGrafter"/>
</dbReference>
<dbReference type="RefSeq" id="XP_002901977.1">
    <property type="nucleotide sequence ID" value="XM_002901931.1"/>
</dbReference>
<accession>D0NGG6</accession>
<dbReference type="VEuPathDB" id="FungiDB:PITG_11218"/>
<dbReference type="GO" id="GO:0010181">
    <property type="term" value="F:FMN binding"/>
    <property type="evidence" value="ECO:0007669"/>
    <property type="project" value="TreeGrafter"/>
</dbReference>
<dbReference type="OMA" id="DHLYSEW"/>
<evidence type="ECO:0000313" key="2">
    <source>
        <dbReference type="EMBL" id="EEY57367.1"/>
    </source>
</evidence>
<dbReference type="GO" id="GO:0016491">
    <property type="term" value="F:oxidoreductase activity"/>
    <property type="evidence" value="ECO:0007669"/>
    <property type="project" value="InterPro"/>
</dbReference>
<sequence length="208" mass="22384">MNAPSCSSPPALIVGSIRSTNNGDGLASWLMARFNCVADSVTKLVLASNLMEDIPLPTGPVIDPVIAAAIESPEDYADPAAGMPKNKLAWSRVVTATPAFVILTPQYNWGYPGQLKNLLEHLYKEWKNKPVVLVTYGGHGGSKCVEQLQVVLSGGFHMSVVAHIGISLPKEFIRSSERVDVAAVPSFLAEYQTQVDNAFTLLLKGLQH</sequence>
<organism evidence="2 3">
    <name type="scientific">Phytophthora infestans (strain T30-4)</name>
    <name type="common">Potato late blight agent</name>
    <dbReference type="NCBI Taxonomy" id="403677"/>
    <lineage>
        <taxon>Eukaryota</taxon>
        <taxon>Sar</taxon>
        <taxon>Stramenopiles</taxon>
        <taxon>Oomycota</taxon>
        <taxon>Peronosporomycetes</taxon>
        <taxon>Peronosporales</taxon>
        <taxon>Peronosporaceae</taxon>
        <taxon>Phytophthora</taxon>
    </lineage>
</organism>
<dbReference type="PANTHER" id="PTHR30543:SF21">
    <property type="entry name" value="NAD(P)H-DEPENDENT FMN REDUCTASE LOT6"/>
    <property type="match status" value="1"/>
</dbReference>
<dbReference type="HOGENOM" id="CLU_055322_2_1_1"/>
<reference evidence="3" key="1">
    <citation type="journal article" date="2009" name="Nature">
        <title>Genome sequence and analysis of the Irish potato famine pathogen Phytophthora infestans.</title>
        <authorList>
            <consortium name="The Broad Institute Genome Sequencing Platform"/>
            <person name="Haas B.J."/>
            <person name="Kamoun S."/>
            <person name="Zody M.C."/>
            <person name="Jiang R.H."/>
            <person name="Handsaker R.E."/>
            <person name="Cano L.M."/>
            <person name="Grabherr M."/>
            <person name="Kodira C.D."/>
            <person name="Raffaele S."/>
            <person name="Torto-Alalibo T."/>
            <person name="Bozkurt T.O."/>
            <person name="Ah-Fong A.M."/>
            <person name="Alvarado L."/>
            <person name="Anderson V.L."/>
            <person name="Armstrong M.R."/>
            <person name="Avrova A."/>
            <person name="Baxter L."/>
            <person name="Beynon J."/>
            <person name="Boevink P.C."/>
            <person name="Bollmann S.R."/>
            <person name="Bos J.I."/>
            <person name="Bulone V."/>
            <person name="Cai G."/>
            <person name="Cakir C."/>
            <person name="Carrington J.C."/>
            <person name="Chawner M."/>
            <person name="Conti L."/>
            <person name="Costanzo S."/>
            <person name="Ewan R."/>
            <person name="Fahlgren N."/>
            <person name="Fischbach M.A."/>
            <person name="Fugelstad J."/>
            <person name="Gilroy E.M."/>
            <person name="Gnerre S."/>
            <person name="Green P.J."/>
            <person name="Grenville-Briggs L.J."/>
            <person name="Griffith J."/>
            <person name="Grunwald N.J."/>
            <person name="Horn K."/>
            <person name="Horner N.R."/>
            <person name="Hu C.H."/>
            <person name="Huitema E."/>
            <person name="Jeong D.H."/>
            <person name="Jones A.M."/>
            <person name="Jones J.D."/>
            <person name="Jones R.W."/>
            <person name="Karlsson E.K."/>
            <person name="Kunjeti S.G."/>
            <person name="Lamour K."/>
            <person name="Liu Z."/>
            <person name="Ma L."/>
            <person name="Maclean D."/>
            <person name="Chibucos M.C."/>
            <person name="McDonald H."/>
            <person name="McWalters J."/>
            <person name="Meijer H.J."/>
            <person name="Morgan W."/>
            <person name="Morris P.F."/>
            <person name="Munro C.A."/>
            <person name="O'Neill K."/>
            <person name="Ospina-Giraldo M."/>
            <person name="Pinzon A."/>
            <person name="Pritchard L."/>
            <person name="Ramsahoye B."/>
            <person name="Ren Q."/>
            <person name="Restrepo S."/>
            <person name="Roy S."/>
            <person name="Sadanandom A."/>
            <person name="Savidor A."/>
            <person name="Schornack S."/>
            <person name="Schwartz D.C."/>
            <person name="Schumann U.D."/>
            <person name="Schwessinger B."/>
            <person name="Seyer L."/>
            <person name="Sharpe T."/>
            <person name="Silvar C."/>
            <person name="Song J."/>
            <person name="Studholme D.J."/>
            <person name="Sykes S."/>
            <person name="Thines M."/>
            <person name="van de Vondervoort P.J."/>
            <person name="Phuntumart V."/>
            <person name="Wawra S."/>
            <person name="Weide R."/>
            <person name="Win J."/>
            <person name="Young C."/>
            <person name="Zhou S."/>
            <person name="Fry W."/>
            <person name="Meyers B.C."/>
            <person name="van West P."/>
            <person name="Ristaino J."/>
            <person name="Govers F."/>
            <person name="Birch P.R."/>
            <person name="Whisson S.C."/>
            <person name="Judelson H.S."/>
            <person name="Nusbaum C."/>
        </authorList>
    </citation>
    <scope>NUCLEOTIDE SEQUENCE [LARGE SCALE GENOMIC DNA]</scope>
    <source>
        <strain evidence="3">T30-4</strain>
    </source>
</reference>
<dbReference type="KEGG" id="pif:PITG_11218"/>
<dbReference type="Proteomes" id="UP000006643">
    <property type="component" value="Unassembled WGS sequence"/>
</dbReference>
<dbReference type="InterPro" id="IPR029039">
    <property type="entry name" value="Flavoprotein-like_sf"/>
</dbReference>
<evidence type="ECO:0000313" key="3">
    <source>
        <dbReference type="Proteomes" id="UP000006643"/>
    </source>
</evidence>
<dbReference type="InParanoid" id="D0NGG6"/>
<dbReference type="GeneID" id="9476371"/>
<dbReference type="Pfam" id="PF03358">
    <property type="entry name" value="FMN_red"/>
    <property type="match status" value="1"/>
</dbReference>
<keyword evidence="3" id="KW-1185">Reference proteome</keyword>
<protein>
    <recommendedName>
        <fullName evidence="1">NADPH-dependent FMN reductase-like domain-containing protein</fullName>
    </recommendedName>
</protein>